<dbReference type="Proteomes" id="UP000536534">
    <property type="component" value="Unassembled WGS sequence"/>
</dbReference>
<evidence type="ECO:0000256" key="1">
    <source>
        <dbReference type="SAM" id="SignalP"/>
    </source>
</evidence>
<proteinExistence type="predicted"/>
<reference evidence="2 3" key="1">
    <citation type="journal article" date="2020" name="Biotechnol. Biofuels">
        <title>New insights from the biogas microbiome by comprehensive genome-resolved metagenomics of nearly 1600 species originating from multiple anaerobic digesters.</title>
        <authorList>
            <person name="Campanaro S."/>
            <person name="Treu L."/>
            <person name="Rodriguez-R L.M."/>
            <person name="Kovalovszki A."/>
            <person name="Ziels R.M."/>
            <person name="Maus I."/>
            <person name="Zhu X."/>
            <person name="Kougias P.G."/>
            <person name="Basile A."/>
            <person name="Luo G."/>
            <person name="Schluter A."/>
            <person name="Konstantinidis K.T."/>
            <person name="Angelidaki I."/>
        </authorList>
    </citation>
    <scope>NUCLEOTIDE SEQUENCE [LARGE SCALE GENOMIC DNA]</scope>
    <source>
        <strain evidence="2">AS06rmzACSIP_256</strain>
    </source>
</reference>
<dbReference type="RefSeq" id="WP_068807448.1">
    <property type="nucleotide sequence ID" value="NZ_MBFM01000003.1"/>
</dbReference>
<comment type="caution">
    <text evidence="2">The sequence shown here is derived from an EMBL/GenBank/DDBJ whole genome shotgun (WGS) entry which is preliminary data.</text>
</comment>
<dbReference type="EMBL" id="JAAYYV010000395">
    <property type="protein sequence ID" value="NLF55494.1"/>
    <property type="molecule type" value="Genomic_DNA"/>
</dbReference>
<gene>
    <name evidence="2" type="ORF">GX576_14070</name>
</gene>
<keyword evidence="1" id="KW-0732">Signal</keyword>
<evidence type="ECO:0000313" key="2">
    <source>
        <dbReference type="EMBL" id="NLF55494.1"/>
    </source>
</evidence>
<accession>A0A7X7LYH3</accession>
<feature type="chain" id="PRO_5031190360" evidence="1">
    <location>
        <begin position="25"/>
        <end position="87"/>
    </location>
</feature>
<dbReference type="AlphaFoldDB" id="A0A7X7LYH3"/>
<protein>
    <submittedName>
        <fullName evidence="2">Uncharacterized protein</fullName>
    </submittedName>
</protein>
<feature type="signal peptide" evidence="1">
    <location>
        <begin position="1"/>
        <end position="24"/>
    </location>
</feature>
<name>A0A7X7LYH3_9RHOO</name>
<evidence type="ECO:0000313" key="3">
    <source>
        <dbReference type="Proteomes" id="UP000536534"/>
    </source>
</evidence>
<organism evidence="2 3">
    <name type="scientific">Thauera phenolivorans</name>
    <dbReference type="NCBI Taxonomy" id="1792543"/>
    <lineage>
        <taxon>Bacteria</taxon>
        <taxon>Pseudomonadati</taxon>
        <taxon>Pseudomonadota</taxon>
        <taxon>Betaproteobacteria</taxon>
        <taxon>Rhodocyclales</taxon>
        <taxon>Zoogloeaceae</taxon>
        <taxon>Thauera</taxon>
    </lineage>
</organism>
<sequence length="87" mass="8610">MKAPSIASSAVLVSLSLAVLPASAEPVPLSAASRLVQPTAAIQAAAVAPAAVKAVVPSAANCRADAECRQKMKLGLLLGLLVQGLKP</sequence>